<keyword evidence="7" id="KW-1185">Reference proteome</keyword>
<proteinExistence type="predicted"/>
<evidence type="ECO:0000256" key="3">
    <source>
        <dbReference type="ARBA" id="ARBA00023172"/>
    </source>
</evidence>
<dbReference type="SUPFAM" id="SSF56349">
    <property type="entry name" value="DNA breaking-rejoining enzymes"/>
    <property type="match status" value="1"/>
</dbReference>
<organism evidence="5 7">
    <name type="scientific">Massilia cavernae</name>
    <dbReference type="NCBI Taxonomy" id="2320864"/>
    <lineage>
        <taxon>Bacteria</taxon>
        <taxon>Pseudomonadati</taxon>
        <taxon>Pseudomonadota</taxon>
        <taxon>Betaproteobacteria</taxon>
        <taxon>Burkholderiales</taxon>
        <taxon>Oxalobacteraceae</taxon>
        <taxon>Telluria group</taxon>
        <taxon>Massilia</taxon>
    </lineage>
</organism>
<dbReference type="OrthoDB" id="8912821at2"/>
<dbReference type="PROSITE" id="PS51898">
    <property type="entry name" value="TYR_RECOMBINASE"/>
    <property type="match status" value="1"/>
</dbReference>
<dbReference type="EMBL" id="QYUP01000145">
    <property type="protein sequence ID" value="RJG11632.1"/>
    <property type="molecule type" value="Genomic_DNA"/>
</dbReference>
<dbReference type="GO" id="GO:0003677">
    <property type="term" value="F:DNA binding"/>
    <property type="evidence" value="ECO:0007669"/>
    <property type="project" value="UniProtKB-KW"/>
</dbReference>
<dbReference type="InterPro" id="IPR011010">
    <property type="entry name" value="DNA_brk_join_enz"/>
</dbReference>
<dbReference type="InterPro" id="IPR050090">
    <property type="entry name" value="Tyrosine_recombinase_XerCD"/>
</dbReference>
<keyword evidence="2" id="KW-0238">DNA-binding</keyword>
<dbReference type="InterPro" id="IPR010998">
    <property type="entry name" value="Integrase_recombinase_N"/>
</dbReference>
<evidence type="ECO:0000313" key="5">
    <source>
        <dbReference type="EMBL" id="RJG11632.1"/>
    </source>
</evidence>
<accession>A0A418XGP2</accession>
<comment type="caution">
    <text evidence="5">The sequence shown here is derived from an EMBL/GenBank/DDBJ whole genome shotgun (WGS) entry which is preliminary data.</text>
</comment>
<feature type="domain" description="Tyr recombinase" evidence="4">
    <location>
        <begin position="105"/>
        <end position="290"/>
    </location>
</feature>
<dbReference type="Proteomes" id="UP000284006">
    <property type="component" value="Unassembled WGS sequence"/>
</dbReference>
<dbReference type="EMBL" id="QYUP01000107">
    <property type="protein sequence ID" value="RJG16629.1"/>
    <property type="molecule type" value="Genomic_DNA"/>
</dbReference>
<gene>
    <name evidence="6" type="ORF">D3872_10770</name>
    <name evidence="5" type="ORF">D3872_18820</name>
</gene>
<dbReference type="InterPro" id="IPR002104">
    <property type="entry name" value="Integrase_catalytic"/>
</dbReference>
<name>A0A418XGP2_9BURK</name>
<dbReference type="GO" id="GO:0006310">
    <property type="term" value="P:DNA recombination"/>
    <property type="evidence" value="ECO:0007669"/>
    <property type="project" value="UniProtKB-KW"/>
</dbReference>
<dbReference type="Pfam" id="PF00589">
    <property type="entry name" value="Phage_integrase"/>
    <property type="match status" value="1"/>
</dbReference>
<keyword evidence="1" id="KW-0229">DNA integration</keyword>
<dbReference type="Gene3D" id="1.10.443.10">
    <property type="entry name" value="Intergrase catalytic core"/>
    <property type="match status" value="1"/>
</dbReference>
<keyword evidence="3" id="KW-0233">DNA recombination</keyword>
<dbReference type="CDD" id="cd01188">
    <property type="entry name" value="INT_RitA_C_like"/>
    <property type="match status" value="1"/>
</dbReference>
<dbReference type="AlphaFoldDB" id="A0A418XGP2"/>
<protein>
    <submittedName>
        <fullName evidence="5">Integrase</fullName>
    </submittedName>
</protein>
<evidence type="ECO:0000256" key="2">
    <source>
        <dbReference type="ARBA" id="ARBA00023125"/>
    </source>
</evidence>
<reference evidence="5 7" key="1">
    <citation type="submission" date="2018-09" db="EMBL/GenBank/DDBJ databases">
        <authorList>
            <person name="Zhu H."/>
        </authorList>
    </citation>
    <scope>NUCLEOTIDE SEQUENCE [LARGE SCALE GENOMIC DNA]</scope>
    <source>
        <strain evidence="5 7">K1S02-61</strain>
    </source>
</reference>
<dbReference type="Gene3D" id="1.10.150.130">
    <property type="match status" value="1"/>
</dbReference>
<dbReference type="InterPro" id="IPR013762">
    <property type="entry name" value="Integrase-like_cat_sf"/>
</dbReference>
<sequence length="299" mass="33481">MLTEFARWLREVRGLAAETTGDLFAEGKRFLTWYAERTHTDSLSEMTVDDIDDYLRVRAPSLRRVTRKGVSQRLRCFMRFAHATGRTTRNFASCVLAPTIYADEGIPSVLRPDEISTVLNTTGKDRSSKGLRDYAILTILSAYGLRAGEVTHLRLDDIDWRTDTVLVRHTKTNAQTVLPLLPAVGEALLAYLRARPKTDTREIFIRAWAPYQGFSSGSSLYSVIRDRLEEAGVQPAGKRGPHTFRHARAISLLRAAVSPKIIGDLLGHRSSLSTRAYLKLATADLRAVALEIPGWENRS</sequence>
<evidence type="ECO:0000256" key="1">
    <source>
        <dbReference type="ARBA" id="ARBA00022908"/>
    </source>
</evidence>
<dbReference type="PANTHER" id="PTHR30349">
    <property type="entry name" value="PHAGE INTEGRASE-RELATED"/>
    <property type="match status" value="1"/>
</dbReference>
<dbReference type="GO" id="GO:0015074">
    <property type="term" value="P:DNA integration"/>
    <property type="evidence" value="ECO:0007669"/>
    <property type="project" value="UniProtKB-KW"/>
</dbReference>
<evidence type="ECO:0000313" key="7">
    <source>
        <dbReference type="Proteomes" id="UP000284006"/>
    </source>
</evidence>
<dbReference type="PANTHER" id="PTHR30349:SF90">
    <property type="entry name" value="TYROSINE RECOMBINASE XERD"/>
    <property type="match status" value="1"/>
</dbReference>
<evidence type="ECO:0000313" key="6">
    <source>
        <dbReference type="EMBL" id="RJG16629.1"/>
    </source>
</evidence>
<evidence type="ECO:0000259" key="4">
    <source>
        <dbReference type="PROSITE" id="PS51898"/>
    </source>
</evidence>